<evidence type="ECO:0000313" key="4">
    <source>
        <dbReference type="Proteomes" id="UP000838878"/>
    </source>
</evidence>
<proteinExistence type="predicted"/>
<evidence type="ECO:0000313" key="3">
    <source>
        <dbReference type="EMBL" id="CAH0712844.1"/>
    </source>
</evidence>
<feature type="compositionally biased region" description="Basic and acidic residues" evidence="1">
    <location>
        <begin position="50"/>
        <end position="60"/>
    </location>
</feature>
<feature type="compositionally biased region" description="Acidic residues" evidence="1">
    <location>
        <begin position="72"/>
        <end position="81"/>
    </location>
</feature>
<dbReference type="OrthoDB" id="7386174at2759"/>
<evidence type="ECO:0000256" key="1">
    <source>
        <dbReference type="SAM" id="MobiDB-lite"/>
    </source>
</evidence>
<feature type="region of interest" description="Disordered" evidence="1">
    <location>
        <begin position="35"/>
        <end position="101"/>
    </location>
</feature>
<evidence type="ECO:0000256" key="2">
    <source>
        <dbReference type="SAM" id="Phobius"/>
    </source>
</evidence>
<dbReference type="EMBL" id="OV170221">
    <property type="protein sequence ID" value="CAH0712844.1"/>
    <property type="molecule type" value="Genomic_DNA"/>
</dbReference>
<feature type="transmembrane region" description="Helical" evidence="2">
    <location>
        <begin position="6"/>
        <end position="21"/>
    </location>
</feature>
<keyword evidence="2" id="KW-0472">Membrane</keyword>
<keyword evidence="2" id="KW-0812">Transmembrane</keyword>
<gene>
    <name evidence="3" type="ORF">BINO364_LOCUS73</name>
</gene>
<protein>
    <submittedName>
        <fullName evidence="3">Uncharacterized protein</fullName>
    </submittedName>
</protein>
<feature type="non-terminal residue" evidence="3">
    <location>
        <position position="119"/>
    </location>
</feature>
<dbReference type="Proteomes" id="UP000838878">
    <property type="component" value="Chromosome 1"/>
</dbReference>
<reference evidence="3" key="1">
    <citation type="submission" date="2021-12" db="EMBL/GenBank/DDBJ databases">
        <authorList>
            <person name="Martin H S."/>
        </authorList>
    </citation>
    <scope>NUCLEOTIDE SEQUENCE</scope>
</reference>
<sequence>MLTIGLFIGIVILFYYIKIYLKNEDKDISSNIMEQTDQEQVRCSSSESDNFEKIDSEDLRNNANPHFIVGDEGSDVPQEDDGPSHEGGDSFPNAPPPNIRPKMTLAQQLALAEKRSKLR</sequence>
<keyword evidence="2" id="KW-1133">Transmembrane helix</keyword>
<name>A0A8S4I1F0_9NEOP</name>
<dbReference type="AlphaFoldDB" id="A0A8S4I1F0"/>
<organism evidence="3 4">
    <name type="scientific">Brenthis ino</name>
    <name type="common">lesser marbled fritillary</name>
    <dbReference type="NCBI Taxonomy" id="405034"/>
    <lineage>
        <taxon>Eukaryota</taxon>
        <taxon>Metazoa</taxon>
        <taxon>Ecdysozoa</taxon>
        <taxon>Arthropoda</taxon>
        <taxon>Hexapoda</taxon>
        <taxon>Insecta</taxon>
        <taxon>Pterygota</taxon>
        <taxon>Neoptera</taxon>
        <taxon>Endopterygota</taxon>
        <taxon>Lepidoptera</taxon>
        <taxon>Glossata</taxon>
        <taxon>Ditrysia</taxon>
        <taxon>Papilionoidea</taxon>
        <taxon>Nymphalidae</taxon>
        <taxon>Heliconiinae</taxon>
        <taxon>Argynnini</taxon>
        <taxon>Brenthis</taxon>
    </lineage>
</organism>
<keyword evidence="4" id="KW-1185">Reference proteome</keyword>
<accession>A0A8S4I1F0</accession>